<name>A0A1M7I7Q5_9FIRM</name>
<accession>A0A1M7I7Q5</accession>
<gene>
    <name evidence="1" type="ORF">SAMN05660826_00874</name>
</gene>
<dbReference type="Proteomes" id="UP000184375">
    <property type="component" value="Unassembled WGS sequence"/>
</dbReference>
<keyword evidence="1" id="KW-0969">Cilium</keyword>
<dbReference type="PANTHER" id="PTHR37166:SF1">
    <property type="entry name" value="PROTEIN FLAG"/>
    <property type="match status" value="1"/>
</dbReference>
<proteinExistence type="predicted"/>
<evidence type="ECO:0000313" key="1">
    <source>
        <dbReference type="EMBL" id="SHM36649.1"/>
    </source>
</evidence>
<dbReference type="InterPro" id="IPR005186">
    <property type="entry name" value="FlaG"/>
</dbReference>
<protein>
    <submittedName>
        <fullName evidence="1">Flagellar protein FlaG</fullName>
    </submittedName>
</protein>
<dbReference type="Gene3D" id="3.30.160.170">
    <property type="entry name" value="FlaG-like"/>
    <property type="match status" value="1"/>
</dbReference>
<dbReference type="RefSeq" id="WP_073255212.1">
    <property type="nucleotide sequence ID" value="NZ_FRCR01000004.1"/>
</dbReference>
<dbReference type="STRING" id="447595.SAMN05660826_00874"/>
<dbReference type="InterPro" id="IPR035924">
    <property type="entry name" value="FlaG-like_sf"/>
</dbReference>
<keyword evidence="1" id="KW-0966">Cell projection</keyword>
<dbReference type="Pfam" id="PF03646">
    <property type="entry name" value="FlaG"/>
    <property type="match status" value="1"/>
</dbReference>
<dbReference type="OrthoDB" id="9799867at2"/>
<dbReference type="AlphaFoldDB" id="A0A1M7I7Q5"/>
<evidence type="ECO:0000313" key="2">
    <source>
        <dbReference type="Proteomes" id="UP000184375"/>
    </source>
</evidence>
<organism evidence="1 2">
    <name type="scientific">Caldanaerovirga acetigignens</name>
    <dbReference type="NCBI Taxonomy" id="447595"/>
    <lineage>
        <taxon>Bacteria</taxon>
        <taxon>Bacillati</taxon>
        <taxon>Bacillota</taxon>
        <taxon>Clostridia</taxon>
        <taxon>Thermosediminibacterales</taxon>
        <taxon>Thermosediminibacteraceae</taxon>
        <taxon>Caldanaerovirga</taxon>
    </lineage>
</organism>
<keyword evidence="1" id="KW-0282">Flagellum</keyword>
<keyword evidence="2" id="KW-1185">Reference proteome</keyword>
<dbReference type="SUPFAM" id="SSF160214">
    <property type="entry name" value="FlaG-like"/>
    <property type="match status" value="1"/>
</dbReference>
<reference evidence="2" key="1">
    <citation type="submission" date="2016-11" db="EMBL/GenBank/DDBJ databases">
        <authorList>
            <person name="Varghese N."/>
            <person name="Submissions S."/>
        </authorList>
    </citation>
    <scope>NUCLEOTIDE SEQUENCE [LARGE SCALE GENOMIC DNA]</scope>
    <source>
        <strain evidence="2">DSM 18802</strain>
    </source>
</reference>
<dbReference type="PANTHER" id="PTHR37166">
    <property type="entry name" value="PROTEIN FLAG"/>
    <property type="match status" value="1"/>
</dbReference>
<dbReference type="EMBL" id="FRCR01000004">
    <property type="protein sequence ID" value="SHM36649.1"/>
    <property type="molecule type" value="Genomic_DNA"/>
</dbReference>
<sequence>MRIESVKSSDIHLVNASNSTSKEAEISRDNFKKSPESLETVSDASIKKITENDLKDIAEDLEDFAIEIKNTRFEFSIHEETKRVIVRIYDKESNELISEIPPEKFLDLIANIWKQVGLIIDKKV</sequence>